<evidence type="ECO:0000313" key="1">
    <source>
        <dbReference type="EMBL" id="KAJ7524836.1"/>
    </source>
</evidence>
<proteinExistence type="predicted"/>
<dbReference type="Proteomes" id="UP001162992">
    <property type="component" value="Chromosome 17"/>
</dbReference>
<protein>
    <submittedName>
        <fullName evidence="1">Uncharacterized protein</fullName>
    </submittedName>
</protein>
<organism evidence="1 2">
    <name type="scientific">Diphasiastrum complanatum</name>
    <name type="common">Issler's clubmoss</name>
    <name type="synonym">Lycopodium complanatum</name>
    <dbReference type="NCBI Taxonomy" id="34168"/>
    <lineage>
        <taxon>Eukaryota</taxon>
        <taxon>Viridiplantae</taxon>
        <taxon>Streptophyta</taxon>
        <taxon>Embryophyta</taxon>
        <taxon>Tracheophyta</taxon>
        <taxon>Lycopodiopsida</taxon>
        <taxon>Lycopodiales</taxon>
        <taxon>Lycopodiaceae</taxon>
        <taxon>Lycopodioideae</taxon>
        <taxon>Diphasiastrum</taxon>
    </lineage>
</organism>
<sequence length="293" mass="33683">MESENVTRAEEKEKEEGLQKMAMEHETIRVENSVLSRHLARLVTWKQSDVHLKLGVLEEDAEVMEDTSDSLRSSSSKNLKLVQGSIDASGRQSLRLRSFSTESQDMPTSTKELSKFAAGTMAPPLSLEEKCDIVEDENTVLHEQMERTRSENERVLDDLQAVLDETEQCVAEVRKEKSDLKREVLEDARMNGLTKPCTETVLRFLFFYIKEKKLEEMLSMHQGDGPPLPEVLDYMQVKNKLGFLKKEVHTWQKKVEIVELMAQQLEKHVKVIRKKLYTPASCRSIFDQTQVIA</sequence>
<name>A0ACC2B4Z7_DIPCM</name>
<gene>
    <name evidence="1" type="ORF">O6H91_17G024200</name>
</gene>
<dbReference type="EMBL" id="CM055108">
    <property type="protein sequence ID" value="KAJ7524836.1"/>
    <property type="molecule type" value="Genomic_DNA"/>
</dbReference>
<evidence type="ECO:0000313" key="2">
    <source>
        <dbReference type="Proteomes" id="UP001162992"/>
    </source>
</evidence>
<reference evidence="2" key="1">
    <citation type="journal article" date="2024" name="Proc. Natl. Acad. Sci. U.S.A.">
        <title>Extraordinary preservation of gene collinearity over three hundred million years revealed in homosporous lycophytes.</title>
        <authorList>
            <person name="Li C."/>
            <person name="Wickell D."/>
            <person name="Kuo L.Y."/>
            <person name="Chen X."/>
            <person name="Nie B."/>
            <person name="Liao X."/>
            <person name="Peng D."/>
            <person name="Ji J."/>
            <person name="Jenkins J."/>
            <person name="Williams M."/>
            <person name="Shu S."/>
            <person name="Plott C."/>
            <person name="Barry K."/>
            <person name="Rajasekar S."/>
            <person name="Grimwood J."/>
            <person name="Han X."/>
            <person name="Sun S."/>
            <person name="Hou Z."/>
            <person name="He W."/>
            <person name="Dai G."/>
            <person name="Sun C."/>
            <person name="Schmutz J."/>
            <person name="Leebens-Mack J.H."/>
            <person name="Li F.W."/>
            <person name="Wang L."/>
        </authorList>
    </citation>
    <scope>NUCLEOTIDE SEQUENCE [LARGE SCALE GENOMIC DNA]</scope>
    <source>
        <strain evidence="2">cv. PW_Plant_1</strain>
    </source>
</reference>
<comment type="caution">
    <text evidence="1">The sequence shown here is derived from an EMBL/GenBank/DDBJ whole genome shotgun (WGS) entry which is preliminary data.</text>
</comment>
<accession>A0ACC2B4Z7</accession>
<keyword evidence="2" id="KW-1185">Reference proteome</keyword>